<gene>
    <name evidence="2" type="ORF">DS745_16965</name>
</gene>
<dbReference type="RefSeq" id="WP_129079399.1">
    <property type="nucleotide sequence ID" value="NZ_QOUX01000046.1"/>
</dbReference>
<dbReference type="EMBL" id="QOUX01000046">
    <property type="protein sequence ID" value="RXI98038.1"/>
    <property type="molecule type" value="Genomic_DNA"/>
</dbReference>
<evidence type="ECO:0000256" key="1">
    <source>
        <dbReference type="HAMAP-Rule" id="MF_00829"/>
    </source>
</evidence>
<dbReference type="Pfam" id="PF06569">
    <property type="entry name" value="DUF1128"/>
    <property type="match status" value="1"/>
</dbReference>
<reference evidence="2 3" key="1">
    <citation type="journal article" date="2019" name="Int. J. Syst. Evol. Microbiol.">
        <title>Anaerobacillus alkaliphilus sp. nov., a novel alkaliphilic and moderately halophilic bacterium.</title>
        <authorList>
            <person name="Borsodi A.K."/>
            <person name="Aszalos J.M."/>
            <person name="Bihari P."/>
            <person name="Nagy I."/>
            <person name="Schumann P."/>
            <person name="Sproer C."/>
            <person name="Kovacs A.L."/>
            <person name="Boka K."/>
            <person name="Dobosy P."/>
            <person name="Ovari M."/>
            <person name="Szili-Kovacs T."/>
            <person name="Toth E."/>
        </authorList>
    </citation>
    <scope>NUCLEOTIDE SEQUENCE [LARGE SCALE GENOMIC DNA]</scope>
    <source>
        <strain evidence="2 3">B16-10</strain>
    </source>
</reference>
<comment type="caution">
    <text evidence="2">The sequence shown here is derived from an EMBL/GenBank/DDBJ whole genome shotgun (WGS) entry which is preliminary data.</text>
</comment>
<keyword evidence="3" id="KW-1185">Reference proteome</keyword>
<protein>
    <recommendedName>
        <fullName evidence="1">UPF0435 protein DS745_16965</fullName>
    </recommendedName>
</protein>
<dbReference type="AlphaFoldDB" id="A0A4Q0VP96"/>
<name>A0A4Q0VP96_9BACI</name>
<accession>A0A4Q0VP96</accession>
<evidence type="ECO:0000313" key="2">
    <source>
        <dbReference type="EMBL" id="RXI98038.1"/>
    </source>
</evidence>
<evidence type="ECO:0000313" key="3">
    <source>
        <dbReference type="Proteomes" id="UP000290649"/>
    </source>
</evidence>
<comment type="similarity">
    <text evidence="1">Belongs to the UPF0435 family.</text>
</comment>
<dbReference type="HAMAP" id="MF_00829">
    <property type="entry name" value="UPF0435"/>
    <property type="match status" value="1"/>
</dbReference>
<organism evidence="2 3">
    <name type="scientific">Anaerobacillus alkaliphilus</name>
    <dbReference type="NCBI Taxonomy" id="1548597"/>
    <lineage>
        <taxon>Bacteria</taxon>
        <taxon>Bacillati</taxon>
        <taxon>Bacillota</taxon>
        <taxon>Bacilli</taxon>
        <taxon>Bacillales</taxon>
        <taxon>Bacillaceae</taxon>
        <taxon>Anaerobacillus</taxon>
    </lineage>
</organism>
<proteinExistence type="inferred from homology"/>
<dbReference type="InterPro" id="IPR009507">
    <property type="entry name" value="UPF0435"/>
</dbReference>
<sequence>MNLKETSRENIEFMITNIKEKLQVVNSGAMRAESFDTDNYEDLVEFYEMIMNKKSFSVSEIDAIVSELGRLRKK</sequence>
<dbReference type="Proteomes" id="UP000290649">
    <property type="component" value="Unassembled WGS sequence"/>
</dbReference>
<dbReference type="OrthoDB" id="2361695at2"/>